<name>A0ABU9DUI4_9BACL</name>
<comment type="caution">
    <text evidence="3">The sequence shown here is derived from an EMBL/GenBank/DDBJ whole genome shotgun (WGS) entry which is preliminary data.</text>
</comment>
<comment type="similarity">
    <text evidence="1">Belongs to the AHA1 family.</text>
</comment>
<protein>
    <submittedName>
        <fullName evidence="3">SRPBCC domain-containing protein</fullName>
    </submittedName>
</protein>
<evidence type="ECO:0000313" key="4">
    <source>
        <dbReference type="Proteomes" id="UP001469365"/>
    </source>
</evidence>
<dbReference type="EMBL" id="JBBPCC010000031">
    <property type="protein sequence ID" value="MEK8132529.1"/>
    <property type="molecule type" value="Genomic_DNA"/>
</dbReference>
<evidence type="ECO:0000313" key="3">
    <source>
        <dbReference type="EMBL" id="MEK8132529.1"/>
    </source>
</evidence>
<dbReference type="RefSeq" id="WP_341419660.1">
    <property type="nucleotide sequence ID" value="NZ_JBBPCC010000031.1"/>
</dbReference>
<sequence length="149" mass="16865">MKLNYEFYVDASPETIWNILVTPEGTRQIFYGCVLESTFEPGADYAYVGPGQDGDRTVHVYGKWLAFEPYRTMSCTEHPGPSYTPNHASQESRMTFTLEPVGKCTKMTLVNDEFSPDHPSIQKTADSWWIILSNIKTLAETGKTLDLGW</sequence>
<dbReference type="InterPro" id="IPR013538">
    <property type="entry name" value="ASHA1/2-like_C"/>
</dbReference>
<feature type="domain" description="Activator of Hsp90 ATPase homologue 1/2-like C-terminal" evidence="2">
    <location>
        <begin position="10"/>
        <end position="139"/>
    </location>
</feature>
<dbReference type="Gene3D" id="3.30.530.20">
    <property type="match status" value="1"/>
</dbReference>
<accession>A0ABU9DUI4</accession>
<dbReference type="SUPFAM" id="SSF55961">
    <property type="entry name" value="Bet v1-like"/>
    <property type="match status" value="1"/>
</dbReference>
<dbReference type="Proteomes" id="UP001469365">
    <property type="component" value="Unassembled WGS sequence"/>
</dbReference>
<gene>
    <name evidence="3" type="ORF">WMW72_31995</name>
</gene>
<evidence type="ECO:0000259" key="2">
    <source>
        <dbReference type="Pfam" id="PF08327"/>
    </source>
</evidence>
<organism evidence="3 4">
    <name type="scientific">Paenibacillus filicis</name>
    <dbReference type="NCBI Taxonomy" id="669464"/>
    <lineage>
        <taxon>Bacteria</taxon>
        <taxon>Bacillati</taxon>
        <taxon>Bacillota</taxon>
        <taxon>Bacilli</taxon>
        <taxon>Bacillales</taxon>
        <taxon>Paenibacillaceae</taxon>
        <taxon>Paenibacillus</taxon>
    </lineage>
</organism>
<dbReference type="InterPro" id="IPR023393">
    <property type="entry name" value="START-like_dom_sf"/>
</dbReference>
<evidence type="ECO:0000256" key="1">
    <source>
        <dbReference type="ARBA" id="ARBA00006817"/>
    </source>
</evidence>
<reference evidence="3 4" key="1">
    <citation type="submission" date="2024-04" db="EMBL/GenBank/DDBJ databases">
        <title>draft genome sequnece of Paenibacillus filicis.</title>
        <authorList>
            <person name="Kim D.-U."/>
        </authorList>
    </citation>
    <scope>NUCLEOTIDE SEQUENCE [LARGE SCALE GENOMIC DNA]</scope>
    <source>
        <strain evidence="3 4">KACC14197</strain>
    </source>
</reference>
<dbReference type="Pfam" id="PF08327">
    <property type="entry name" value="AHSA1"/>
    <property type="match status" value="1"/>
</dbReference>
<keyword evidence="4" id="KW-1185">Reference proteome</keyword>
<proteinExistence type="inferred from homology"/>